<dbReference type="EMBL" id="CP016908">
    <property type="protein sequence ID" value="APS00002.1"/>
    <property type="molecule type" value="Genomic_DNA"/>
</dbReference>
<organism evidence="1 2">
    <name type="scientific">Pajaroellobacter abortibovis</name>
    <dbReference type="NCBI Taxonomy" id="1882918"/>
    <lineage>
        <taxon>Bacteria</taxon>
        <taxon>Pseudomonadati</taxon>
        <taxon>Myxococcota</taxon>
        <taxon>Polyangia</taxon>
        <taxon>Polyangiales</taxon>
        <taxon>Polyangiaceae</taxon>
    </lineage>
</organism>
<keyword evidence="2" id="KW-1185">Reference proteome</keyword>
<dbReference type="KEGG" id="pabo:BCY86_04355"/>
<gene>
    <name evidence="1" type="ORF">BCY86_04355</name>
</gene>
<accession>A0A1L6MWV6</accession>
<reference evidence="1 2" key="1">
    <citation type="submission" date="2016-08" db="EMBL/GenBank/DDBJ databases">
        <title>Identification and validation of antigenic proteins from Pajaroellobacter abortibovis using de-novo genome sequence assembly and reverse vaccinology.</title>
        <authorList>
            <person name="Welly B.T."/>
            <person name="Miller M.R."/>
            <person name="Stott J.L."/>
            <person name="Blanchard M.T."/>
            <person name="Islas-Trejo A.D."/>
            <person name="O'Rourke S.M."/>
            <person name="Young A.E."/>
            <person name="Medrano J.F."/>
            <person name="Van Eenennaam A.L."/>
        </authorList>
    </citation>
    <scope>NUCLEOTIDE SEQUENCE [LARGE SCALE GENOMIC DNA]</scope>
    <source>
        <strain evidence="1 2">BTF92-0548A/99-0131</strain>
    </source>
</reference>
<proteinExistence type="predicted"/>
<dbReference type="AlphaFoldDB" id="A0A1L6MWV6"/>
<evidence type="ECO:0000313" key="2">
    <source>
        <dbReference type="Proteomes" id="UP000185544"/>
    </source>
</evidence>
<dbReference type="Proteomes" id="UP000185544">
    <property type="component" value="Chromosome"/>
</dbReference>
<name>A0A1L6MWV6_9BACT</name>
<protein>
    <submittedName>
        <fullName evidence="1">Uncharacterized protein</fullName>
    </submittedName>
</protein>
<evidence type="ECO:0000313" key="1">
    <source>
        <dbReference type="EMBL" id="APS00002.1"/>
    </source>
</evidence>
<sequence>MLDSPPPLRRLKRLVPFDPFLKSALVGLHSSALPLRSLFSSEDKKKRKKKIHFFLISIKK</sequence>